<proteinExistence type="predicted"/>
<dbReference type="STRING" id="70996.SE18_06510"/>
<comment type="caution">
    <text evidence="4">The sequence shown here is derived from an EMBL/GenBank/DDBJ whole genome shotgun (WGS) entry which is preliminary data.</text>
</comment>
<dbReference type="Gene3D" id="3.30.70.360">
    <property type="match status" value="1"/>
</dbReference>
<name>A0A0P6Y3I0_9CHLR</name>
<dbReference type="GO" id="GO:0008233">
    <property type="term" value="F:peptidase activity"/>
    <property type="evidence" value="ECO:0007669"/>
    <property type="project" value="UniProtKB-KW"/>
</dbReference>
<sequence length="448" mass="48249">MRGSSVVAPLSTLDDLILHYVRALVALPSVTGDEPALEHAAPPIADLLRGLGFQVNVHPTEGAPIILAHRSGKSAQRLLFFNHYDVMPTGVWRDWFHEPFTLAEREGLLYGRGVANDKGNLAARIAAVAHILAETGELPVGITFLIEGDGYSGSPSLANLIADQANNLIADLVVGYGGGLDQARLPYLYAGVRGRLLVRLRAEGAKIPIGADMATSVPNPAWRILWAVNRIKNDSEEVTIDGFYDAVVPPSREANKLTRGLQLDEATRLKAWGMPQFLFGMSGAGLARAETFNPTCNIADLTVDTGHSPPPTIPASAEVLIDFSLVPEQRPTEVVRLLREHLNSADFHDVHLEIVKGAYPPAMNALSTPLLNTLATAVEQVYGATPQVVPLAPFSVPLHFFTAGMNVPAVAMGIQRSDSNVRVINEHVAFADLKSMARLIEYLINNVG</sequence>
<keyword evidence="5" id="KW-1185">Reference proteome</keyword>
<dbReference type="EMBL" id="LGKP01000012">
    <property type="protein sequence ID" value="KPL90473.1"/>
    <property type="molecule type" value="Genomic_DNA"/>
</dbReference>
<dbReference type="Proteomes" id="UP000050277">
    <property type="component" value="Unassembled WGS sequence"/>
</dbReference>
<accession>A0A0P6Y3I0</accession>
<dbReference type="PANTHER" id="PTHR43270">
    <property type="entry name" value="BETA-ALA-HIS DIPEPTIDASE"/>
    <property type="match status" value="1"/>
</dbReference>
<dbReference type="AlphaFoldDB" id="A0A0P6Y3I0"/>
<protein>
    <submittedName>
        <fullName evidence="4">Uncharacterized protein</fullName>
    </submittedName>
</protein>
<organism evidence="4 5">
    <name type="scientific">Herpetosiphon geysericola</name>
    <dbReference type="NCBI Taxonomy" id="70996"/>
    <lineage>
        <taxon>Bacteria</taxon>
        <taxon>Bacillati</taxon>
        <taxon>Chloroflexota</taxon>
        <taxon>Chloroflexia</taxon>
        <taxon>Herpetosiphonales</taxon>
        <taxon>Herpetosiphonaceae</taxon>
        <taxon>Herpetosiphon</taxon>
    </lineage>
</organism>
<dbReference type="InterPro" id="IPR002933">
    <property type="entry name" value="Peptidase_M20"/>
</dbReference>
<gene>
    <name evidence="4" type="ORF">SE18_06510</name>
</gene>
<dbReference type="GO" id="GO:0009014">
    <property type="term" value="F:succinyl-diaminopimelate desuccinylase activity"/>
    <property type="evidence" value="ECO:0007669"/>
    <property type="project" value="TreeGrafter"/>
</dbReference>
<evidence type="ECO:0000256" key="3">
    <source>
        <dbReference type="ARBA" id="ARBA00022801"/>
    </source>
</evidence>
<evidence type="ECO:0000313" key="5">
    <source>
        <dbReference type="Proteomes" id="UP000050277"/>
    </source>
</evidence>
<keyword evidence="1" id="KW-0645">Protease</keyword>
<dbReference type="GO" id="GO:0005829">
    <property type="term" value="C:cytosol"/>
    <property type="evidence" value="ECO:0007669"/>
    <property type="project" value="TreeGrafter"/>
</dbReference>
<evidence type="ECO:0000256" key="1">
    <source>
        <dbReference type="ARBA" id="ARBA00022670"/>
    </source>
</evidence>
<dbReference type="SUPFAM" id="SSF53187">
    <property type="entry name" value="Zn-dependent exopeptidases"/>
    <property type="match status" value="1"/>
</dbReference>
<reference evidence="4 5" key="1">
    <citation type="submission" date="2015-07" db="EMBL/GenBank/DDBJ databases">
        <title>Whole genome sequence of Herpetosiphon geysericola DSM 7119.</title>
        <authorList>
            <person name="Hemp J."/>
            <person name="Ward L.M."/>
            <person name="Pace L.A."/>
            <person name="Fischer W.W."/>
        </authorList>
    </citation>
    <scope>NUCLEOTIDE SEQUENCE [LARGE SCALE GENOMIC DNA]</scope>
    <source>
        <strain evidence="4 5">DSM 7119</strain>
    </source>
</reference>
<keyword evidence="3" id="KW-0378">Hydrolase</keyword>
<keyword evidence="2" id="KW-0479">Metal-binding</keyword>
<dbReference type="Gene3D" id="3.40.630.10">
    <property type="entry name" value="Zn peptidases"/>
    <property type="match status" value="1"/>
</dbReference>
<evidence type="ECO:0000256" key="2">
    <source>
        <dbReference type="ARBA" id="ARBA00022723"/>
    </source>
</evidence>
<evidence type="ECO:0000313" key="4">
    <source>
        <dbReference type="EMBL" id="KPL90473.1"/>
    </source>
</evidence>
<dbReference type="Pfam" id="PF01546">
    <property type="entry name" value="Peptidase_M20"/>
    <property type="match status" value="1"/>
</dbReference>
<dbReference type="PANTHER" id="PTHR43270:SF8">
    <property type="entry name" value="DI- AND TRIPEPTIDASE DUG2-RELATED"/>
    <property type="match status" value="1"/>
</dbReference>
<dbReference type="InterPro" id="IPR051458">
    <property type="entry name" value="Cyt/Met_Dipeptidase"/>
</dbReference>
<dbReference type="GO" id="GO:0009089">
    <property type="term" value="P:lysine biosynthetic process via diaminopimelate"/>
    <property type="evidence" value="ECO:0007669"/>
    <property type="project" value="TreeGrafter"/>
</dbReference>
<dbReference type="GO" id="GO:0046872">
    <property type="term" value="F:metal ion binding"/>
    <property type="evidence" value="ECO:0007669"/>
    <property type="project" value="UniProtKB-KW"/>
</dbReference>
<dbReference type="GO" id="GO:0006508">
    <property type="term" value="P:proteolysis"/>
    <property type="evidence" value="ECO:0007669"/>
    <property type="project" value="UniProtKB-KW"/>
</dbReference>